<accession>A0A9X4KLI3</accession>
<dbReference type="GO" id="GO:0006629">
    <property type="term" value="P:lipid metabolic process"/>
    <property type="evidence" value="ECO:0007669"/>
    <property type="project" value="InterPro"/>
</dbReference>
<dbReference type="PANTHER" id="PTHR46211">
    <property type="entry name" value="GLYCEROPHOSPHORYL DIESTER PHOSPHODIESTERASE"/>
    <property type="match status" value="1"/>
</dbReference>
<keyword evidence="3" id="KW-1185">Reference proteome</keyword>
<reference evidence="2 3" key="1">
    <citation type="submission" date="2022-10" db="EMBL/GenBank/DDBJ databases">
        <title>Comparative genomic analysis of Cohnella hashimotonis sp. nov., isolated from the International Space Station.</title>
        <authorList>
            <person name="Simpson A."/>
            <person name="Venkateswaran K."/>
        </authorList>
    </citation>
    <scope>NUCLEOTIDE SEQUENCE [LARGE SCALE GENOMIC DNA]</scope>
    <source>
        <strain evidence="2 3">DSM 18997</strain>
    </source>
</reference>
<dbReference type="AlphaFoldDB" id="A0A9X4KLI3"/>
<sequence>MGHTQIIAAMGYSGIYPENTLLAYRKAIEAGAEGIEVDAHLTKDGVIVLSHDDDIGRTTDGTGKIRDFTYEELRSFNAAHAFREEAEPGTVPQLFVSKPRPGERAEAIGFQEIPKLADLFGLVGNQAVRVIVEMKGTRASNPDMGRLVAEMIVEYGMQEHAVISSFDHEYVHDLSAAYPALAFAAITTADRLYDPGAYAKRTGARQIHPYSTAVTPEMVRSCHEHGVEVVVWSVGETDEEAEMRQMIEMGVDGVMTHYPNRFYPMRRP</sequence>
<dbReference type="PANTHER" id="PTHR46211:SF14">
    <property type="entry name" value="GLYCEROPHOSPHODIESTER PHOSPHODIESTERASE"/>
    <property type="match status" value="1"/>
</dbReference>
<dbReference type="PROSITE" id="PS51704">
    <property type="entry name" value="GP_PDE"/>
    <property type="match status" value="1"/>
</dbReference>
<dbReference type="InterPro" id="IPR017946">
    <property type="entry name" value="PLC-like_Pdiesterase_TIM-brl"/>
</dbReference>
<gene>
    <name evidence="2" type="ORF">OMP38_18335</name>
</gene>
<protein>
    <submittedName>
        <fullName evidence="2">Glycerophosphodiester phosphodiesterase family protein</fullName>
    </submittedName>
</protein>
<dbReference type="InterPro" id="IPR030395">
    <property type="entry name" value="GP_PDE_dom"/>
</dbReference>
<dbReference type="GO" id="GO:0008081">
    <property type="term" value="F:phosphoric diester hydrolase activity"/>
    <property type="evidence" value="ECO:0007669"/>
    <property type="project" value="InterPro"/>
</dbReference>
<name>A0A9X4KLI3_9BACL</name>
<feature type="domain" description="GP-PDE" evidence="1">
    <location>
        <begin position="4"/>
        <end position="266"/>
    </location>
</feature>
<evidence type="ECO:0000313" key="2">
    <source>
        <dbReference type="EMBL" id="MDG0792617.1"/>
    </source>
</evidence>
<dbReference type="RefSeq" id="WP_277566865.1">
    <property type="nucleotide sequence ID" value="NZ_JAPDHZ010000003.1"/>
</dbReference>
<evidence type="ECO:0000259" key="1">
    <source>
        <dbReference type="PROSITE" id="PS51704"/>
    </source>
</evidence>
<dbReference type="EMBL" id="JAPDHZ010000003">
    <property type="protein sequence ID" value="MDG0792617.1"/>
    <property type="molecule type" value="Genomic_DNA"/>
</dbReference>
<proteinExistence type="predicted"/>
<evidence type="ECO:0000313" key="3">
    <source>
        <dbReference type="Proteomes" id="UP001153387"/>
    </source>
</evidence>
<dbReference type="Gene3D" id="3.20.20.190">
    <property type="entry name" value="Phosphatidylinositol (PI) phosphodiesterase"/>
    <property type="match status" value="1"/>
</dbReference>
<dbReference type="Proteomes" id="UP001153387">
    <property type="component" value="Unassembled WGS sequence"/>
</dbReference>
<dbReference type="SUPFAM" id="SSF51695">
    <property type="entry name" value="PLC-like phosphodiesterases"/>
    <property type="match status" value="1"/>
</dbReference>
<dbReference type="Pfam" id="PF03009">
    <property type="entry name" value="GDPD"/>
    <property type="match status" value="1"/>
</dbReference>
<comment type="caution">
    <text evidence="2">The sequence shown here is derived from an EMBL/GenBank/DDBJ whole genome shotgun (WGS) entry which is preliminary data.</text>
</comment>
<organism evidence="2 3">
    <name type="scientific">Cohnella ginsengisoli</name>
    <dbReference type="NCBI Taxonomy" id="425004"/>
    <lineage>
        <taxon>Bacteria</taxon>
        <taxon>Bacillati</taxon>
        <taxon>Bacillota</taxon>
        <taxon>Bacilli</taxon>
        <taxon>Bacillales</taxon>
        <taxon>Paenibacillaceae</taxon>
        <taxon>Cohnella</taxon>
    </lineage>
</organism>